<dbReference type="FunFam" id="2.20.100.10:FF:000007">
    <property type="entry name" value="Thrombospondin 1"/>
    <property type="match status" value="1"/>
</dbReference>
<dbReference type="PROSITE" id="PS50041">
    <property type="entry name" value="C_TYPE_LECTIN_2"/>
    <property type="match status" value="1"/>
</dbReference>
<dbReference type="Gene3D" id="3.10.100.10">
    <property type="entry name" value="Mannose-Binding Protein A, subunit A"/>
    <property type="match status" value="1"/>
</dbReference>
<proteinExistence type="predicted"/>
<dbReference type="PANTHER" id="PTHR22906">
    <property type="entry name" value="PROPERDIN"/>
    <property type="match status" value="1"/>
</dbReference>
<feature type="signal peptide" evidence="4">
    <location>
        <begin position="1"/>
        <end position="19"/>
    </location>
</feature>
<dbReference type="OrthoDB" id="446173at2759"/>
<feature type="domain" description="MAM" evidence="6">
    <location>
        <begin position="1161"/>
        <end position="1362"/>
    </location>
</feature>
<comment type="caution">
    <text evidence="9">The sequence shown here is derived from an EMBL/GenBank/DDBJ whole genome shotgun (WGS) entry which is preliminary data.</text>
</comment>
<dbReference type="InterPro" id="IPR000884">
    <property type="entry name" value="TSP1_rpt"/>
</dbReference>
<evidence type="ECO:0000259" key="8">
    <source>
        <dbReference type="PROSITE" id="PS50948"/>
    </source>
</evidence>
<feature type="domain" description="Apple" evidence="8">
    <location>
        <begin position="260"/>
        <end position="331"/>
    </location>
</feature>
<dbReference type="InterPro" id="IPR016187">
    <property type="entry name" value="CTDL_fold"/>
</dbReference>
<evidence type="ECO:0000259" key="6">
    <source>
        <dbReference type="PROSITE" id="PS50060"/>
    </source>
</evidence>
<dbReference type="InterPro" id="IPR036465">
    <property type="entry name" value="vWFA_dom_sf"/>
</dbReference>
<feature type="region of interest" description="Disordered" evidence="3">
    <location>
        <begin position="462"/>
        <end position="485"/>
    </location>
</feature>
<dbReference type="CDD" id="cd00037">
    <property type="entry name" value="CLECT"/>
    <property type="match status" value="1"/>
</dbReference>
<dbReference type="SUPFAM" id="SSF56436">
    <property type="entry name" value="C-type lectin-like"/>
    <property type="match status" value="1"/>
</dbReference>
<dbReference type="CDD" id="cd01450">
    <property type="entry name" value="vWFA_subfamily_ECM"/>
    <property type="match status" value="2"/>
</dbReference>
<feature type="domain" description="VWFA" evidence="7">
    <location>
        <begin position="3351"/>
        <end position="3522"/>
    </location>
</feature>
<dbReference type="Pfam" id="PF00090">
    <property type="entry name" value="TSP_1"/>
    <property type="match status" value="31"/>
</dbReference>
<dbReference type="PROSITE" id="PS50060">
    <property type="entry name" value="MAM_2"/>
    <property type="match status" value="3"/>
</dbReference>
<evidence type="ECO:0000256" key="2">
    <source>
        <dbReference type="ARBA" id="ARBA00023157"/>
    </source>
</evidence>
<dbReference type="InterPro" id="IPR003609">
    <property type="entry name" value="Pan_app"/>
</dbReference>
<dbReference type="InterPro" id="IPR052065">
    <property type="entry name" value="Compl_asym_regulator"/>
</dbReference>
<evidence type="ECO:0000313" key="9">
    <source>
        <dbReference type="EMBL" id="CAH1773733.1"/>
    </source>
</evidence>
<feature type="domain" description="MAM" evidence="6">
    <location>
        <begin position="738"/>
        <end position="924"/>
    </location>
</feature>
<dbReference type="PROSITE" id="PS50234">
    <property type="entry name" value="VWFA"/>
    <property type="match status" value="3"/>
</dbReference>
<dbReference type="SMART" id="SM00137">
    <property type="entry name" value="MAM"/>
    <property type="match status" value="2"/>
</dbReference>
<dbReference type="SUPFAM" id="SSF49899">
    <property type="entry name" value="Concanavalin A-like lectins/glucanases"/>
    <property type="match status" value="3"/>
</dbReference>
<dbReference type="InterPro" id="IPR016186">
    <property type="entry name" value="C-type_lectin-like/link_sf"/>
</dbReference>
<dbReference type="PROSITE" id="PS50092">
    <property type="entry name" value="TSP1"/>
    <property type="match status" value="31"/>
</dbReference>
<protein>
    <submittedName>
        <fullName evidence="9">Uncharacterized protein</fullName>
    </submittedName>
</protein>
<gene>
    <name evidence="9" type="ORF">OFUS_LOCUS1293</name>
</gene>
<dbReference type="InterPro" id="IPR000998">
    <property type="entry name" value="MAM_dom"/>
</dbReference>
<evidence type="ECO:0000256" key="4">
    <source>
        <dbReference type="SAM" id="SignalP"/>
    </source>
</evidence>
<dbReference type="EMBL" id="CAIIXF020000001">
    <property type="protein sequence ID" value="CAH1773733.1"/>
    <property type="molecule type" value="Genomic_DNA"/>
</dbReference>
<feature type="compositionally biased region" description="Low complexity" evidence="3">
    <location>
        <begin position="408"/>
        <end position="430"/>
    </location>
</feature>
<dbReference type="Gene3D" id="2.20.100.10">
    <property type="entry name" value="Thrombospondin type-1 (TSP1) repeat"/>
    <property type="match status" value="35"/>
</dbReference>
<dbReference type="Gene3D" id="2.60.120.200">
    <property type="match status" value="3"/>
</dbReference>
<reference evidence="9" key="1">
    <citation type="submission" date="2022-03" db="EMBL/GenBank/DDBJ databases">
        <authorList>
            <person name="Martin C."/>
        </authorList>
    </citation>
    <scope>NUCLEOTIDE SEQUENCE</scope>
</reference>
<dbReference type="SMART" id="SM00034">
    <property type="entry name" value="CLECT"/>
    <property type="match status" value="1"/>
</dbReference>
<dbReference type="FunFam" id="2.20.100.10:FF:000001">
    <property type="entry name" value="semaphorin-5A isoform X1"/>
    <property type="match status" value="19"/>
</dbReference>
<feature type="domain" description="VWFA" evidence="7">
    <location>
        <begin position="2986"/>
        <end position="3165"/>
    </location>
</feature>
<name>A0A8S4MY27_OWEFU</name>
<feature type="domain" description="C-type lectin" evidence="5">
    <location>
        <begin position="134"/>
        <end position="253"/>
    </location>
</feature>
<evidence type="ECO:0000313" key="10">
    <source>
        <dbReference type="Proteomes" id="UP000749559"/>
    </source>
</evidence>
<feature type="region of interest" description="Disordered" evidence="3">
    <location>
        <begin position="352"/>
        <end position="440"/>
    </location>
</feature>
<feature type="compositionally biased region" description="Polar residues" evidence="3">
    <location>
        <begin position="462"/>
        <end position="479"/>
    </location>
</feature>
<dbReference type="Pfam" id="PF00092">
    <property type="entry name" value="VWA"/>
    <property type="match status" value="3"/>
</dbReference>
<evidence type="ECO:0000256" key="3">
    <source>
        <dbReference type="SAM" id="MobiDB-lite"/>
    </source>
</evidence>
<dbReference type="PROSITE" id="PS00615">
    <property type="entry name" value="C_TYPE_LECTIN_1"/>
    <property type="match status" value="1"/>
</dbReference>
<keyword evidence="2" id="KW-1015">Disulfide bond</keyword>
<dbReference type="InterPro" id="IPR013320">
    <property type="entry name" value="ConA-like_dom_sf"/>
</dbReference>
<dbReference type="GO" id="GO:0016020">
    <property type="term" value="C:membrane"/>
    <property type="evidence" value="ECO:0007669"/>
    <property type="project" value="InterPro"/>
</dbReference>
<dbReference type="InterPro" id="IPR001304">
    <property type="entry name" value="C-type_lectin-like"/>
</dbReference>
<keyword evidence="1" id="KW-0677">Repeat</keyword>
<dbReference type="SMART" id="SM00327">
    <property type="entry name" value="VWA"/>
    <property type="match status" value="3"/>
</dbReference>
<dbReference type="FunFam" id="2.20.100.10:FF:000002">
    <property type="entry name" value="Unc-5 netrin receptor C"/>
    <property type="match status" value="1"/>
</dbReference>
<feature type="domain" description="MAM" evidence="6">
    <location>
        <begin position="982"/>
        <end position="1165"/>
    </location>
</feature>
<dbReference type="SUPFAM" id="SSF53300">
    <property type="entry name" value="vWA-like"/>
    <property type="match status" value="3"/>
</dbReference>
<dbReference type="InterPro" id="IPR002035">
    <property type="entry name" value="VWF_A"/>
</dbReference>
<keyword evidence="4" id="KW-0732">Signal</keyword>
<evidence type="ECO:0000259" key="7">
    <source>
        <dbReference type="PROSITE" id="PS50234"/>
    </source>
</evidence>
<accession>A0A8S4MY27</accession>
<evidence type="ECO:0000256" key="1">
    <source>
        <dbReference type="ARBA" id="ARBA00022737"/>
    </source>
</evidence>
<dbReference type="PRINTS" id="PR00453">
    <property type="entry name" value="VWFADOMAIN"/>
</dbReference>
<dbReference type="InterPro" id="IPR036383">
    <property type="entry name" value="TSP1_rpt_sf"/>
</dbReference>
<feature type="domain" description="VWFA" evidence="7">
    <location>
        <begin position="4059"/>
        <end position="4257"/>
    </location>
</feature>
<sequence>MVWLWVWLFTSFNLDFGIAQDCGSTVSESDPNCNCLPEYWKVIDGYSMRWGKCPSATILSGPFNSTLFVCADQCSADTSCTTITYNIDLMLCTLHTTSCDDAALVTSGFYDYTYDKYTMAKTPFTYDTTQVRWCYHVPQTPATSWAAANETCEENGGILAQLNFDSARLVAQIPQTIFTENYDKVYFGARRFVSDPTSDIRWSDDTMYTIASGHWLSGQPDNVADACVITFKSYNFYKWEDIACSESHLYMCKYVHTDLCYTVRSTDAYIGGASVTIGTLNSELECRDYCLRNSSCKSIYFILSSSQCIMQTSYNGDTISDNCCSFYNKTCPQTDVTNPTTESVSTLESTSILSTTAATTTAPSTTAASTISPTTHEPTTTAPTITAPTTHESKTTVPTITAHTLEDTTVATTTNQVTTNTTESTEGNTSIDLPSEEASTLSVNLSDTVPTIETTTYAYDTSTEQHPTSVPSSTRITVGNTSTTNQNTDTDISTLYNSITTQATTTADDITNAAPPKSTINVVTEKIYYNSDDRPSAQAAETYTCSFGPYGYCDTYGDVVAQHLPDDGIWVKAPKNGDKLNHWKYRKTRQSTLYGPQEYDSSGAYVFDQSWNLPSNINSSVCWDVSAYIDDVRRSSGYFTFDTYMFGPSVTKIDAALLDDNYSVLSVVEFANSADAEKKWLTSEETGKRLDFTTSNGIRYVCAVGYTITQGSTIKWDGDLGVDNFKIVLAENSMKSLFECSFAKDDPNMCGMTQLQAPADDFDWSLNGQSSVRNYGQTGGASNENYMFIESSTSFDHINSGDIASIQTPNIGATLGKDVDLNFKYFMYGSHTDTLTVQIQDVGKLQDPETVFEISGEQHKRYDEWTQVKIGLPNRINGNAYNVIFTGKVRGDIGQYVWLGDISVTDIKISEVTGGAGYALPCLTTNWSDWVCEASCGDAVRCTRTRSPTDPASTSCDQVAMSEGTTKSIDCALPIDTSVALFECGFSRSDPSMCGMEQSSDDDFNWELNDGDKNRRNFADTGGAANEDYMFIESSTSRYPQNSGDKATISTSVIQAELGKDVGLSFKYFLYGADTGTLLVEIQDADKLEPPIEVFTISGEQQKRGDPWTTITLGLPSRLQDKPYRVMFTADILPDREYVYKGDISVTDIRVGQFTAGEALFNCGFEKTDTTLCGMKHQVSPTEDDDFAWTLNDGETANRDYLETGAPLSNNYMYIESSPSTEGFVGQSPGDRAIISTPAIQGEPGEAIGFSFDHYMYGEDTGKLIVQLQPVDLTQPPVQIFSREGEQQTSRDPWESSKILLPSDLNGGAYYVQFVGEIKGDESTPDISHYRGDTSIGNIEITASGSDSGSEFMSSFSAPCMRSFSDWDCSQCGGSVTTCSRIGTATNDQCGEILEITQQMTCPADKLPINGQWSMWSDETCNGACGTYACIRTRQCNDPAPKNGGNECDSSSQGDTLERIVDGPTCGNEWSEWSCPTGCLTEIDDSAVCFRKKNGEEVDLVETKDISVPMCPVNGMWSPWSSETCDADCGTYVCRKTRSCTAPAPSNGGALCGDGSEREEDRSATKTRTVFGMDCEAAWSEWSCPATCIDDDGGSALCTRRRRPDGWEVDEIETKAVTSIPLCPVDGMWTDWTTESCLGTCGTIKCVKYRYCTNPAPANGGLDCGEESVESVERIVDGPNCDTEWSAYTCSGTCVQNVGDTVTCTRRRRLDGEETDTVESVEQEKPLCARWLEWTDWGACSVTCGGVGTTQTRTRECSAPPDEEGIGQCSGSSIETRNCGQVACPEWTTWATWSTCEAECGAIETAVYIRRTRACIGMDALMGITCEGDITESKRCADSPCVWEPWTTWSVCSVPCGGISTTQTRSRICPVTNADGSIACFDGEDDNTMLAQESRECGRAPCPAWSEWSPYTNCPVTCGAVNNNIQYMTRTRTCTDLNIELGLECEGGDTETVRCGNVYCSWNNWGEWPVDCPCGETVTRSRTCSGDDFNMCDGGELGLIESKTCDPCPVPVDGVPGEWSPWGDCSTTCGEGVQYRERACDSPAPANGGADCLQSDLVDSVSCNVVACPVDGVPGQWSPWGDCSTTCGEGVQYRERACDSPAPANGGADCLQSDLVDSVSCNVVACPVDGVPGQWSPWGDCSTTCGEGVQYRERACDSPAPANGGANCIQSDLIDSVTCNVVACPVDGVPGEWSPWGDCSTTCGEGVQYRERACDSPAPSNGGADCIQSDLIDSVACNIVACPVDGVPGEWSPWGDCSTTCGEGVQYRERACDSPAPSNGGADCTQSDLIYSVACNIVACPVDGVPGEWSPWGDCSTTCGEGVQYRERACDSPAPSNGGADCLQSDLVDSVVCNAGDCVDPPVDGVPGEWSPWGDCSTTCGEGVQYRERACDSPVPSNGGADCLQSDLVDSVACNAGDCVDPPVDGVPGEWSPWGDCSTTCGEGVQYRERACDSPAPSNGGADCLQSDLIDSVACNAGDCIDPPVDGVPGEWSPWGDCSTTCGEGVQYRERACDSPAPSNGGADCLQSDLIDSVACNAGDCIDPPVDGVPGEWSPWEDCSTTCGEGVQYRERACDSPVPSNGGADCLQSDLIDSLACNAGDCVDPPVDGVPGEWSPWGDCSTTCGEGVQYRERACDSPAPSNGGTDCLQSDLIDSLACNAGDCVDPPVDGVPGEWSPWGDCSTTCGEGVQYRERACDSPVPSNGGADCLQSDLIDSVACNAGDCVDPPVDGVPGEWSPWGDCSTTCGEGVQYRERACDSPAPSNGGADCLQSDLIDSVACNAGDCVDPPVDGVPGEWSPWGDCSTTCGEGVQYRERACDSPVPSNGGADCLQSDLIDSVACNAGDCVDPPVDGVPGEWSPWGDCSTTCGEGVQYRERACDSPVPSNGGADCIQSDLVDSVACNAGDCVDPNPPVDGNWGEWEMSGVCSVTCGGGVQERIRVCDKPAPANGGSECTLSDGSATALTEYGVMDGQCNTKSCECSKPMNILLLVDSSASITAQGKTEAFQNVRDFLTLFIEKSPIESGVYQVGLTQFSSTVKTEFNGTTYGTDKSAMLDYVATIDHLAGLTATYDGLEAARNDLSDPDRYRQTATDVIIVITDGASGDPVRTAEQANLNKQAGIKQVAVGVGNSVLQTELETIASEPASDYVKTIASYSELAATVDEIHKLACIDPIDGAWGPWKDGTCDLTCGNQTKTRTRECDNPKPLHDGAECVGESTEVVLCAYIPCPVNGGVGQWSDWGECSTTCGDGEKTRTRACDSPAPANGGANCSPDDLIEILICNVVECPVNGGYAEWSVWSSCSTTCGGGEIARERTCTDPAPAYGGDDCVGDNLETDVCNTFPCPGCEEFMDIALVVDTAGNDANSDINKYLIGLTEELNHAKSRVALYSFSDTVTQEFSLEDFAGNETSVSDAISTVSFNGGTTRDTNTALMTAGDELFSAREDAMRAVILVTTGASIDPTEASIAAESLRSEGIEVFHIAIGAEASAETASIASVDVSAHSVSYDSLNDIGANTIDFISEISLFCKAKADGYWSVWSAYGECSVTCGGGFEERTRTCDGRRYGGLGCTGATSQTRVCNDIACPVNGVWSDWYEWSACTTTCGGGTRESNRECNNPAPSNGGDDCAGDSIRIEECSTEACPDPIDGVWGEWSAYECSTTCGGGVLGRSRNCDSPAPQHGGLACPGEDFETTDECNTENCPIDGNWGGYGPWSDCTVTCGGGKKWRTRTCDDPAPAYGGADCTGSSNNTRNCNTQGCPIDGAWSVWPDWNDASVVCSVTCGGGTKTRYRTCTDPAPQNGGAECPASDPDSETHPDPCNIDPCPIDGYWEAWNEWSVCSVSCGEGSQSTNRTCVEPEFGGEPCSGASYKTRTCTADYGPCPIDGVWTDWGWAAGASGECSVICGGGIRTRIRECEGQAYGGLPCDGPDSEDVECNTRPCDNINGQWSSWASGGCSITCGDGGIETFTRSCSDPAPKDYGEYCAGEDVMESPCDFINCPVNGGWSNHYSSCSVGCGVPQGGVITNNRVCDNPAPQFEGEYCSGSETVTSACNVDLCCNQRLDITFAVDMSSYTFDNPTRAAFIAFFDAFIDALDSGADRVGFNSDFHIALVTYDESGNVEFPLNQYETKEAIKEAFRNRLTSTALSPATTNIEDAINTINTDIWDETLGDRPDVDNRIIIMGQNTNMPNSPVNWADITRTSDTAIQKEEYFGIGAQWTPDPDALRAEFEEITQNPEHVGIWPNTDQASLSQHAVEYAADLYTNHFTC</sequence>
<dbReference type="Gene3D" id="3.40.50.410">
    <property type="entry name" value="von Willebrand factor, type A domain"/>
    <property type="match status" value="3"/>
</dbReference>
<dbReference type="SMART" id="SM00209">
    <property type="entry name" value="TSP1"/>
    <property type="match status" value="36"/>
</dbReference>
<dbReference type="SUPFAM" id="SSF82895">
    <property type="entry name" value="TSP-1 type 1 repeat"/>
    <property type="match status" value="31"/>
</dbReference>
<keyword evidence="10" id="KW-1185">Reference proteome</keyword>
<organism evidence="9 10">
    <name type="scientific">Owenia fusiformis</name>
    <name type="common">Polychaete worm</name>
    <dbReference type="NCBI Taxonomy" id="6347"/>
    <lineage>
        <taxon>Eukaryota</taxon>
        <taxon>Metazoa</taxon>
        <taxon>Spiralia</taxon>
        <taxon>Lophotrochozoa</taxon>
        <taxon>Annelida</taxon>
        <taxon>Polychaeta</taxon>
        <taxon>Sedentaria</taxon>
        <taxon>Canalipalpata</taxon>
        <taxon>Sabellida</taxon>
        <taxon>Oweniida</taxon>
        <taxon>Oweniidae</taxon>
        <taxon>Owenia</taxon>
    </lineage>
</organism>
<feature type="compositionally biased region" description="Low complexity" evidence="3">
    <location>
        <begin position="352"/>
        <end position="390"/>
    </location>
</feature>
<evidence type="ECO:0000259" key="5">
    <source>
        <dbReference type="PROSITE" id="PS50041"/>
    </source>
</evidence>
<dbReference type="InterPro" id="IPR018378">
    <property type="entry name" value="C-type_lectin_CS"/>
</dbReference>
<dbReference type="Proteomes" id="UP000749559">
    <property type="component" value="Unassembled WGS sequence"/>
</dbReference>
<feature type="chain" id="PRO_5035879072" evidence="4">
    <location>
        <begin position="20"/>
        <end position="4264"/>
    </location>
</feature>
<dbReference type="PROSITE" id="PS50948">
    <property type="entry name" value="PAN"/>
    <property type="match status" value="1"/>
</dbReference>
<dbReference type="PANTHER" id="PTHR22906:SF21">
    <property type="entry name" value="SEMA DOMAIN-CONTAINING PROTEIN"/>
    <property type="match status" value="1"/>
</dbReference>